<name>A0ABP5FYG7_9MICC</name>
<dbReference type="PROSITE" id="PS00893">
    <property type="entry name" value="NUDIX_BOX"/>
    <property type="match status" value="1"/>
</dbReference>
<dbReference type="PANTHER" id="PTHR21340">
    <property type="entry name" value="DIADENOSINE 5,5-P1,P4-TETRAPHOSPHATE PYROPHOSPHOHYDROLASE MUTT"/>
    <property type="match status" value="1"/>
</dbReference>
<comment type="caution">
    <text evidence="4">The sequence shown here is derived from an EMBL/GenBank/DDBJ whole genome shotgun (WGS) entry which is preliminary data.</text>
</comment>
<keyword evidence="5" id="KW-1185">Reference proteome</keyword>
<dbReference type="InterPro" id="IPR015797">
    <property type="entry name" value="NUDIX_hydrolase-like_dom_sf"/>
</dbReference>
<accession>A0ABP5FYG7</accession>
<proteinExistence type="predicted"/>
<dbReference type="InterPro" id="IPR020084">
    <property type="entry name" value="NUDIX_hydrolase_CS"/>
</dbReference>
<evidence type="ECO:0000256" key="1">
    <source>
        <dbReference type="ARBA" id="ARBA00022801"/>
    </source>
</evidence>
<organism evidence="4 5">
    <name type="scientific">Yaniella flava</name>
    <dbReference type="NCBI Taxonomy" id="287930"/>
    <lineage>
        <taxon>Bacteria</taxon>
        <taxon>Bacillati</taxon>
        <taxon>Actinomycetota</taxon>
        <taxon>Actinomycetes</taxon>
        <taxon>Micrococcales</taxon>
        <taxon>Micrococcaceae</taxon>
        <taxon>Yaniella</taxon>
    </lineage>
</organism>
<evidence type="ECO:0000256" key="2">
    <source>
        <dbReference type="SAM" id="MobiDB-lite"/>
    </source>
</evidence>
<feature type="compositionally biased region" description="Basic and acidic residues" evidence="2">
    <location>
        <begin position="167"/>
        <end position="177"/>
    </location>
</feature>
<evidence type="ECO:0000313" key="4">
    <source>
        <dbReference type="EMBL" id="GAA2034913.1"/>
    </source>
</evidence>
<protein>
    <recommendedName>
        <fullName evidence="3">Nudix hydrolase domain-containing protein</fullName>
    </recommendedName>
</protein>
<gene>
    <name evidence="4" type="ORF">GCM10009720_14440</name>
</gene>
<feature type="compositionally biased region" description="Polar residues" evidence="2">
    <location>
        <begin position="194"/>
        <end position="206"/>
    </location>
</feature>
<dbReference type="PANTHER" id="PTHR21340:SF0">
    <property type="entry name" value="BIS(5'-NUCLEOSYL)-TETRAPHOSPHATASE [ASYMMETRICAL]"/>
    <property type="match status" value="1"/>
</dbReference>
<feature type="domain" description="Nudix hydrolase" evidence="3">
    <location>
        <begin position="1"/>
        <end position="130"/>
    </location>
</feature>
<reference evidence="5" key="1">
    <citation type="journal article" date="2019" name="Int. J. Syst. Evol. Microbiol.">
        <title>The Global Catalogue of Microorganisms (GCM) 10K type strain sequencing project: providing services to taxonomists for standard genome sequencing and annotation.</title>
        <authorList>
            <consortium name="The Broad Institute Genomics Platform"/>
            <consortium name="The Broad Institute Genome Sequencing Center for Infectious Disease"/>
            <person name="Wu L."/>
            <person name="Ma J."/>
        </authorList>
    </citation>
    <scope>NUCLEOTIDE SEQUENCE [LARGE SCALE GENOMIC DNA]</scope>
    <source>
        <strain evidence="5">JCM 13595</strain>
    </source>
</reference>
<dbReference type="EMBL" id="BAAAMN010000022">
    <property type="protein sequence ID" value="GAA2034913.1"/>
    <property type="molecule type" value="Genomic_DNA"/>
</dbReference>
<dbReference type="CDD" id="cd03673">
    <property type="entry name" value="NUDIX_Ap6A_hydrolase"/>
    <property type="match status" value="1"/>
</dbReference>
<evidence type="ECO:0000313" key="5">
    <source>
        <dbReference type="Proteomes" id="UP001501461"/>
    </source>
</evidence>
<dbReference type="Gene3D" id="3.90.79.10">
    <property type="entry name" value="Nucleoside Triphosphate Pyrophosphohydrolase"/>
    <property type="match status" value="1"/>
</dbReference>
<dbReference type="InterPro" id="IPR051325">
    <property type="entry name" value="Nudix_hydrolase_domain"/>
</dbReference>
<dbReference type="Pfam" id="PF00293">
    <property type="entry name" value="NUDIX"/>
    <property type="match status" value="1"/>
</dbReference>
<evidence type="ECO:0000259" key="3">
    <source>
        <dbReference type="PROSITE" id="PS51462"/>
    </source>
</evidence>
<dbReference type="SUPFAM" id="SSF55811">
    <property type="entry name" value="Nudix"/>
    <property type="match status" value="1"/>
</dbReference>
<dbReference type="PROSITE" id="PS51462">
    <property type="entry name" value="NUDIX"/>
    <property type="match status" value="1"/>
</dbReference>
<dbReference type="Proteomes" id="UP001501461">
    <property type="component" value="Unassembled WGS sequence"/>
</dbReference>
<dbReference type="InterPro" id="IPR000086">
    <property type="entry name" value="NUDIX_hydrolase_dom"/>
</dbReference>
<sequence length="247" mass="27790">MVVREHRGAHQVAIIARYNRGGRLEWVLPKGHPEGEENHHEAAMREVAEETGISGDVLTELGHIEYTFSVPGRRIHKTVHHFLLRATGGELTIDNDPDQEAVDVAWVDVDRLTGRLTFLNERRIVEMARDLMAEFFDIAPPPATVRPRRIIPMLRRFPSGLIPEQFRDADAEPDKKPPTPYELAQKLARAKQPDTATSHSDSQESADSLPKDSADEPAAEPPSPDHTRPKIPKPSAALFEKHRKRNT</sequence>
<feature type="region of interest" description="Disordered" evidence="2">
    <location>
        <begin position="167"/>
        <end position="247"/>
    </location>
</feature>
<keyword evidence="1" id="KW-0378">Hydrolase</keyword>